<organism evidence="1 2">
    <name type="scientific">Nonlabens tegetincola</name>
    <dbReference type="NCBI Taxonomy" id="323273"/>
    <lineage>
        <taxon>Bacteria</taxon>
        <taxon>Pseudomonadati</taxon>
        <taxon>Bacteroidota</taxon>
        <taxon>Flavobacteriia</taxon>
        <taxon>Flavobacteriales</taxon>
        <taxon>Flavobacteriaceae</taxon>
        <taxon>Nonlabens</taxon>
    </lineage>
</organism>
<sequence length="58" mass="6516">MLSQKGRCMYKEMPVFIPLSRKLTLTDSFQDSTLKVVSSIGNCRVTGITRTSYVILSN</sequence>
<protein>
    <submittedName>
        <fullName evidence="1">Uncharacterized protein</fullName>
    </submittedName>
</protein>
<evidence type="ECO:0000313" key="1">
    <source>
        <dbReference type="EMBL" id="GAK96588.1"/>
    </source>
</evidence>
<dbReference type="EMBL" id="BBML01000002">
    <property type="protein sequence ID" value="GAK96588.1"/>
    <property type="molecule type" value="Genomic_DNA"/>
</dbReference>
<dbReference type="Proteomes" id="UP000029221">
    <property type="component" value="Unassembled WGS sequence"/>
</dbReference>
<name>A0A090Q4B8_9FLAO</name>
<accession>A0A090Q4B8</accession>
<evidence type="ECO:0000313" key="2">
    <source>
        <dbReference type="Proteomes" id="UP000029221"/>
    </source>
</evidence>
<proteinExistence type="predicted"/>
<comment type="caution">
    <text evidence="1">The sequence shown here is derived from an EMBL/GenBank/DDBJ whole genome shotgun (WGS) entry which is preliminary data.</text>
</comment>
<dbReference type="AlphaFoldDB" id="A0A090Q4B8"/>
<gene>
    <name evidence="1" type="ORF">JCM19294_2101</name>
</gene>
<keyword evidence="2" id="KW-1185">Reference proteome</keyword>
<reference evidence="1" key="1">
    <citation type="journal article" date="2014" name="Genome Announc.">
        <title>Draft Genome Sequences of Marine Flavobacterium Nonlabens Strains NR17, NR24, NR27, NR32, NR33, and Ara13.</title>
        <authorList>
            <person name="Nakanishi M."/>
            <person name="Meirelles P."/>
            <person name="Suzuki R."/>
            <person name="Takatani N."/>
            <person name="Mino S."/>
            <person name="Suda W."/>
            <person name="Oshima K."/>
            <person name="Hattori M."/>
            <person name="Ohkuma M."/>
            <person name="Hosokawa M."/>
            <person name="Miyashita K."/>
            <person name="Thompson F.L."/>
            <person name="Niwa A."/>
            <person name="Sawabe T."/>
            <person name="Sawabe T."/>
        </authorList>
    </citation>
    <scope>NUCLEOTIDE SEQUENCE [LARGE SCALE GENOMIC DNA]</scope>
    <source>
        <strain evidence="1">JCM 19294</strain>
    </source>
</reference>